<feature type="domain" description="HTH asnC-type" evidence="4">
    <location>
        <begin position="9"/>
        <end position="70"/>
    </location>
</feature>
<reference evidence="5 6" key="1">
    <citation type="submission" date="2020-04" db="EMBL/GenBank/DDBJ databases">
        <title>Usitatibacter rugosus gen. nov., sp. nov. and Usitatibacter palustris sp. nov., novel members of Usitatibacteraceae fam. nov. within the order Nitrosomonadales isolated from soil.</title>
        <authorList>
            <person name="Huber K.J."/>
            <person name="Neumann-Schaal M."/>
            <person name="Geppert A."/>
            <person name="Luckner M."/>
            <person name="Wanner G."/>
            <person name="Overmann J."/>
        </authorList>
    </citation>
    <scope>NUCLEOTIDE SEQUENCE [LARGE SCALE GENOMIC DNA]</scope>
    <source>
        <strain evidence="5 6">0125_3</strain>
    </source>
</reference>
<dbReference type="KEGG" id="uru:DSM104443_03152"/>
<keyword evidence="2" id="KW-0238">DNA-binding</keyword>
<dbReference type="PRINTS" id="PR00033">
    <property type="entry name" value="HTHASNC"/>
</dbReference>
<dbReference type="Gene3D" id="1.10.10.10">
    <property type="entry name" value="Winged helix-like DNA-binding domain superfamily/Winged helix DNA-binding domain"/>
    <property type="match status" value="1"/>
</dbReference>
<evidence type="ECO:0000256" key="1">
    <source>
        <dbReference type="ARBA" id="ARBA00023015"/>
    </source>
</evidence>
<evidence type="ECO:0000313" key="5">
    <source>
        <dbReference type="EMBL" id="QJR12069.1"/>
    </source>
</evidence>
<evidence type="ECO:0000256" key="2">
    <source>
        <dbReference type="ARBA" id="ARBA00023125"/>
    </source>
</evidence>
<dbReference type="InterPro" id="IPR019887">
    <property type="entry name" value="Tscrpt_reg_AsnC/Lrp_C"/>
</dbReference>
<dbReference type="Pfam" id="PF01037">
    <property type="entry name" value="AsnC_trans_reg"/>
    <property type="match status" value="1"/>
</dbReference>
<evidence type="ECO:0000313" key="6">
    <source>
        <dbReference type="Proteomes" id="UP000501534"/>
    </source>
</evidence>
<keyword evidence="3" id="KW-0804">Transcription</keyword>
<dbReference type="PROSITE" id="PS50956">
    <property type="entry name" value="HTH_ASNC_2"/>
    <property type="match status" value="1"/>
</dbReference>
<dbReference type="InterPro" id="IPR036388">
    <property type="entry name" value="WH-like_DNA-bd_sf"/>
</dbReference>
<dbReference type="GO" id="GO:0043200">
    <property type="term" value="P:response to amino acid"/>
    <property type="evidence" value="ECO:0007669"/>
    <property type="project" value="TreeGrafter"/>
</dbReference>
<dbReference type="GO" id="GO:0043565">
    <property type="term" value="F:sequence-specific DNA binding"/>
    <property type="evidence" value="ECO:0007669"/>
    <property type="project" value="InterPro"/>
</dbReference>
<keyword evidence="6" id="KW-1185">Reference proteome</keyword>
<dbReference type="EMBL" id="CP053069">
    <property type="protein sequence ID" value="QJR12069.1"/>
    <property type="molecule type" value="Genomic_DNA"/>
</dbReference>
<dbReference type="SUPFAM" id="SSF46785">
    <property type="entry name" value="Winged helix' DNA-binding domain"/>
    <property type="match status" value="1"/>
</dbReference>
<dbReference type="Proteomes" id="UP000501534">
    <property type="component" value="Chromosome"/>
</dbReference>
<dbReference type="InterPro" id="IPR011008">
    <property type="entry name" value="Dimeric_a/b-barrel"/>
</dbReference>
<organism evidence="5 6">
    <name type="scientific">Usitatibacter rugosus</name>
    <dbReference type="NCBI Taxonomy" id="2732067"/>
    <lineage>
        <taxon>Bacteria</taxon>
        <taxon>Pseudomonadati</taxon>
        <taxon>Pseudomonadota</taxon>
        <taxon>Betaproteobacteria</taxon>
        <taxon>Nitrosomonadales</taxon>
        <taxon>Usitatibacteraceae</taxon>
        <taxon>Usitatibacter</taxon>
    </lineage>
</organism>
<dbReference type="SMART" id="SM00344">
    <property type="entry name" value="HTH_ASNC"/>
    <property type="match status" value="1"/>
</dbReference>
<evidence type="ECO:0000256" key="3">
    <source>
        <dbReference type="ARBA" id="ARBA00023163"/>
    </source>
</evidence>
<name>A0A6M4GXP9_9PROT</name>
<dbReference type="GO" id="GO:0005829">
    <property type="term" value="C:cytosol"/>
    <property type="evidence" value="ECO:0007669"/>
    <property type="project" value="TreeGrafter"/>
</dbReference>
<dbReference type="Gene3D" id="3.30.70.920">
    <property type="match status" value="1"/>
</dbReference>
<dbReference type="GO" id="GO:0006355">
    <property type="term" value="P:regulation of DNA-templated transcription"/>
    <property type="evidence" value="ECO:0007669"/>
    <property type="project" value="UniProtKB-ARBA"/>
</dbReference>
<dbReference type="InterPro" id="IPR011991">
    <property type="entry name" value="ArsR-like_HTH"/>
</dbReference>
<dbReference type="AlphaFoldDB" id="A0A6M4GXP9"/>
<dbReference type="SUPFAM" id="SSF54909">
    <property type="entry name" value="Dimeric alpha+beta barrel"/>
    <property type="match status" value="1"/>
</dbReference>
<sequence length="160" mass="17945">MPPKTEPSLDTFDLRILALYQHDTQVPAAEIGAQVGLSAAAVQRRLKRLRETRVIEAETARVSPKSVGLPVTCVVAVDLRDESTREMTRFKRRMVARTEVQQCYYVTGQADFMLIVIAASMEAYEAFTREALLDDANVKSFTTHVVMDRVKVGMSLPIRD</sequence>
<keyword evidence="1" id="KW-0805">Transcription regulation</keyword>
<accession>A0A6M4GXP9</accession>
<dbReference type="RefSeq" id="WP_171093945.1">
    <property type="nucleotide sequence ID" value="NZ_CP053069.1"/>
</dbReference>
<dbReference type="Pfam" id="PF13404">
    <property type="entry name" value="HTH_AsnC-type"/>
    <property type="match status" value="1"/>
</dbReference>
<evidence type="ECO:0000259" key="4">
    <source>
        <dbReference type="PROSITE" id="PS50956"/>
    </source>
</evidence>
<gene>
    <name evidence="5" type="primary">lrpC</name>
    <name evidence="5" type="ORF">DSM104443_03152</name>
</gene>
<protein>
    <submittedName>
        <fullName evidence="5">HTH-type transcriptional regulator LrpC</fullName>
    </submittedName>
</protein>
<dbReference type="InterPro" id="IPR036390">
    <property type="entry name" value="WH_DNA-bd_sf"/>
</dbReference>
<dbReference type="PANTHER" id="PTHR30154:SF34">
    <property type="entry name" value="TRANSCRIPTIONAL REGULATOR AZLB"/>
    <property type="match status" value="1"/>
</dbReference>
<dbReference type="CDD" id="cd00090">
    <property type="entry name" value="HTH_ARSR"/>
    <property type="match status" value="1"/>
</dbReference>
<dbReference type="PANTHER" id="PTHR30154">
    <property type="entry name" value="LEUCINE-RESPONSIVE REGULATORY PROTEIN"/>
    <property type="match status" value="1"/>
</dbReference>
<dbReference type="InterPro" id="IPR000485">
    <property type="entry name" value="AsnC-type_HTH_dom"/>
</dbReference>
<dbReference type="InterPro" id="IPR019888">
    <property type="entry name" value="Tscrpt_reg_AsnC-like"/>
</dbReference>
<proteinExistence type="predicted"/>